<comment type="caution">
    <text evidence="2">The sequence shown here is derived from an EMBL/GenBank/DDBJ whole genome shotgun (WGS) entry which is preliminary data.</text>
</comment>
<organism evidence="2 3">
    <name type="scientific">Araneus ventricosus</name>
    <name type="common">Orbweaver spider</name>
    <name type="synonym">Epeira ventricosa</name>
    <dbReference type="NCBI Taxonomy" id="182803"/>
    <lineage>
        <taxon>Eukaryota</taxon>
        <taxon>Metazoa</taxon>
        <taxon>Ecdysozoa</taxon>
        <taxon>Arthropoda</taxon>
        <taxon>Chelicerata</taxon>
        <taxon>Arachnida</taxon>
        <taxon>Araneae</taxon>
        <taxon>Araneomorphae</taxon>
        <taxon>Entelegynae</taxon>
        <taxon>Araneoidea</taxon>
        <taxon>Araneidae</taxon>
        <taxon>Araneus</taxon>
    </lineage>
</organism>
<protein>
    <submittedName>
        <fullName evidence="2">Uncharacterized protein</fullName>
    </submittedName>
</protein>
<dbReference type="Proteomes" id="UP000499080">
    <property type="component" value="Unassembled WGS sequence"/>
</dbReference>
<dbReference type="OrthoDB" id="6771835at2759"/>
<gene>
    <name evidence="2" type="ORF">AVEN_145133_1</name>
</gene>
<proteinExistence type="predicted"/>
<dbReference type="EMBL" id="BGPR01001484">
    <property type="protein sequence ID" value="GBM55071.1"/>
    <property type="molecule type" value="Genomic_DNA"/>
</dbReference>
<evidence type="ECO:0000256" key="1">
    <source>
        <dbReference type="SAM" id="MobiDB-lite"/>
    </source>
</evidence>
<dbReference type="AlphaFoldDB" id="A0A4Y2GQ98"/>
<dbReference type="PANTHER" id="PTHR46409:SF1">
    <property type="entry name" value="HTH PSQ-TYPE DOMAIN-CONTAINING PROTEIN"/>
    <property type="match status" value="1"/>
</dbReference>
<evidence type="ECO:0000313" key="2">
    <source>
        <dbReference type="EMBL" id="GBM55071.1"/>
    </source>
</evidence>
<keyword evidence="3" id="KW-1185">Reference proteome</keyword>
<evidence type="ECO:0000313" key="3">
    <source>
        <dbReference type="Proteomes" id="UP000499080"/>
    </source>
</evidence>
<sequence length="179" mass="20348">MVFEANTVRCEGSSPEDLSVPESGPLSNSRWLTTVNRVLRLYLGIENPIDEHKILVSFDLKSHMPVCFHIKKTTDYIKRIHWNTVTLSTPPLPRRFTNQEVWSKVQSGGTAAEWNFDKFPCHNTQAVERCVKLVTEASQKVVGSNSRDGFMKTTLLSRPSMPKFSSKSYFKVPKETEGK</sequence>
<accession>A0A4Y2GQ98</accession>
<feature type="region of interest" description="Disordered" evidence="1">
    <location>
        <begin position="1"/>
        <end position="25"/>
    </location>
</feature>
<reference evidence="2 3" key="1">
    <citation type="journal article" date="2019" name="Sci. Rep.">
        <title>Orb-weaving spider Araneus ventricosus genome elucidates the spidroin gene catalogue.</title>
        <authorList>
            <person name="Kono N."/>
            <person name="Nakamura H."/>
            <person name="Ohtoshi R."/>
            <person name="Moran D.A.P."/>
            <person name="Shinohara A."/>
            <person name="Yoshida Y."/>
            <person name="Fujiwara M."/>
            <person name="Mori M."/>
            <person name="Tomita M."/>
            <person name="Arakawa K."/>
        </authorList>
    </citation>
    <scope>NUCLEOTIDE SEQUENCE [LARGE SCALE GENOMIC DNA]</scope>
</reference>
<dbReference type="PANTHER" id="PTHR46409">
    <property type="entry name" value="HTH PSQ-TYPE DOMAIN-CONTAINING PROTEIN"/>
    <property type="match status" value="1"/>
</dbReference>
<name>A0A4Y2GQ98_ARAVE</name>